<organism evidence="2 3">
    <name type="scientific">Microseira wollei NIES-4236</name>
    <dbReference type="NCBI Taxonomy" id="2530354"/>
    <lineage>
        <taxon>Bacteria</taxon>
        <taxon>Bacillati</taxon>
        <taxon>Cyanobacteriota</taxon>
        <taxon>Cyanophyceae</taxon>
        <taxon>Oscillatoriophycideae</taxon>
        <taxon>Aerosakkonematales</taxon>
        <taxon>Aerosakkonemataceae</taxon>
        <taxon>Microseira</taxon>
    </lineage>
</organism>
<dbReference type="InterPro" id="IPR011335">
    <property type="entry name" value="Restrct_endonuc-II-like"/>
</dbReference>
<name>A0AAV3X828_9CYAN</name>
<feature type="domain" description="Putative restriction endonuclease" evidence="1">
    <location>
        <begin position="13"/>
        <end position="180"/>
    </location>
</feature>
<evidence type="ECO:0000313" key="2">
    <source>
        <dbReference type="EMBL" id="GET38329.1"/>
    </source>
</evidence>
<dbReference type="Proteomes" id="UP001050975">
    <property type="component" value="Unassembled WGS sequence"/>
</dbReference>
<dbReference type="EMBL" id="BLAY01000043">
    <property type="protein sequence ID" value="GET38329.1"/>
    <property type="molecule type" value="Genomic_DNA"/>
</dbReference>
<dbReference type="AlphaFoldDB" id="A0AAV3X828"/>
<comment type="caution">
    <text evidence="2">The sequence shown here is derived from an EMBL/GenBank/DDBJ whole genome shotgun (WGS) entry which is preliminary data.</text>
</comment>
<dbReference type="InterPro" id="IPR008538">
    <property type="entry name" value="Uma2"/>
</dbReference>
<dbReference type="Gene3D" id="3.90.1570.10">
    <property type="entry name" value="tt1808, chain A"/>
    <property type="match status" value="1"/>
</dbReference>
<evidence type="ECO:0000313" key="3">
    <source>
        <dbReference type="Proteomes" id="UP001050975"/>
    </source>
</evidence>
<sequence length="199" mass="23323">MLTQTPQRTYTPDEYRKLEETAEFRSEYRDGEIVLMTGGTINHNRITGNIYAFLKYALRGKNAEPFMSDLRLWIPRYRRGTYPDVMVISGPPVFTEGRNDEVLNPILIVEVLSNSTEDFDRTNKFRFYRSIPEFREYILVDQYEFLVEQYLKNESGQWLFQEYEGESATISLASVGVQMSMSDIYEGVVIDTEKNEENQ</sequence>
<dbReference type="PANTHER" id="PTHR36558">
    <property type="entry name" value="GLR1098 PROTEIN"/>
    <property type="match status" value="1"/>
</dbReference>
<gene>
    <name evidence="2" type="ORF">MiSe_30850</name>
</gene>
<dbReference type="SUPFAM" id="SSF52980">
    <property type="entry name" value="Restriction endonuclease-like"/>
    <property type="match status" value="1"/>
</dbReference>
<accession>A0AAV3X828</accession>
<protein>
    <recommendedName>
        <fullName evidence="1">Putative restriction endonuclease domain-containing protein</fullName>
    </recommendedName>
</protein>
<reference evidence="2" key="1">
    <citation type="submission" date="2019-10" db="EMBL/GenBank/DDBJ databases">
        <title>Draft genome sequece of Microseira wollei NIES-4236.</title>
        <authorList>
            <person name="Yamaguchi H."/>
            <person name="Suzuki S."/>
            <person name="Kawachi M."/>
        </authorList>
    </citation>
    <scope>NUCLEOTIDE SEQUENCE</scope>
    <source>
        <strain evidence="2">NIES-4236</strain>
    </source>
</reference>
<dbReference type="PANTHER" id="PTHR36558:SF1">
    <property type="entry name" value="RESTRICTION ENDONUCLEASE DOMAIN-CONTAINING PROTEIN-RELATED"/>
    <property type="match status" value="1"/>
</dbReference>
<dbReference type="RefSeq" id="WP_226581365.1">
    <property type="nucleotide sequence ID" value="NZ_BLAY01000043.1"/>
</dbReference>
<dbReference type="Pfam" id="PF05685">
    <property type="entry name" value="Uma2"/>
    <property type="match status" value="1"/>
</dbReference>
<proteinExistence type="predicted"/>
<keyword evidence="3" id="KW-1185">Reference proteome</keyword>
<dbReference type="InterPro" id="IPR012296">
    <property type="entry name" value="Nuclease_put_TT1808"/>
</dbReference>
<evidence type="ECO:0000259" key="1">
    <source>
        <dbReference type="Pfam" id="PF05685"/>
    </source>
</evidence>
<dbReference type="CDD" id="cd06260">
    <property type="entry name" value="DUF820-like"/>
    <property type="match status" value="1"/>
</dbReference>